<feature type="disulfide bond" evidence="32">
    <location>
        <begin position="125"/>
        <end position="195"/>
    </location>
</feature>
<feature type="disulfide bond" evidence="32">
    <location>
        <begin position="227"/>
        <end position="238"/>
    </location>
</feature>
<feature type="domain" description="Retroviral envelope protein GP41-like" evidence="35">
    <location>
        <begin position="511"/>
        <end position="701"/>
    </location>
</feature>
<dbReference type="GO" id="GO:0044175">
    <property type="term" value="C:host cell endosome membrane"/>
    <property type="evidence" value="ECO:0007669"/>
    <property type="project" value="UniProtKB-SubCell"/>
</dbReference>
<comment type="subcellular location">
    <molecule>Transmembrane protein gp41</molecule>
    <subcellularLocation>
        <location evidence="32">Virion membrane</location>
        <topology evidence="32">Single-pass type I membrane protein</topology>
    </subcellularLocation>
    <subcellularLocation>
        <location evidence="32">Host cell membrane</location>
        <topology evidence="32">Single-pass type I membrane protein</topology>
    </subcellularLocation>
    <subcellularLocation>
        <location evidence="32">Host endosome membrane</location>
        <topology evidence="32">Single-pass type I membrane protein</topology>
    </subcellularLocation>
    <text evidence="32">It is probably concentrated at the site of budding and incorporated into the virions possibly by contacts between the cytoplasmic tail of Env and the N-terminus of Gag.</text>
</comment>
<feature type="coiled-coil region" evidence="32">
    <location>
        <begin position="614"/>
        <end position="648"/>
    </location>
</feature>
<evidence type="ECO:0000313" key="36">
    <source>
        <dbReference type="EMBL" id="API98859.1"/>
    </source>
</evidence>
<keyword evidence="20 32" id="KW-0261">Viral envelope protein</keyword>
<dbReference type="Pfam" id="PF00516">
    <property type="entry name" value="GP120"/>
    <property type="match status" value="2"/>
</dbReference>
<evidence type="ECO:0000256" key="9">
    <source>
        <dbReference type="ARBA" id="ARBA00022511"/>
    </source>
</evidence>
<dbReference type="GO" id="GO:0005198">
    <property type="term" value="F:structural molecule activity"/>
    <property type="evidence" value="ECO:0007669"/>
    <property type="project" value="UniProtKB-UniRule"/>
</dbReference>
<keyword evidence="27 32" id="KW-1015">Disulfide bond</keyword>
<evidence type="ECO:0000256" key="26">
    <source>
        <dbReference type="ARBA" id="ARBA00023139"/>
    </source>
</evidence>
<dbReference type="Gene3D" id="1.10.287.210">
    <property type="match status" value="1"/>
</dbReference>
<keyword evidence="31 32" id="KW-1160">Virus entry into host cell</keyword>
<keyword evidence="10 32" id="KW-1165">Clathrin-mediated endocytosis of virus by host</keyword>
<evidence type="ECO:0000256" key="7">
    <source>
        <dbReference type="ARBA" id="ARBA00022506"/>
    </source>
</evidence>
<comment type="PTM">
    <text evidence="32">Palmitoylation of the transmembrane protein and of Env polyprotein (prior to its proteolytic cleavage) is essential for their association with host cell membrane lipid rafts. Palmitoylation is therefore required for envelope trafficking to classical lipid rafts, but not for viral replication.</text>
</comment>
<evidence type="ECO:0000256" key="11">
    <source>
        <dbReference type="ARBA" id="ARBA00022581"/>
    </source>
</evidence>
<evidence type="ECO:0000256" key="18">
    <source>
        <dbReference type="ARBA" id="ARBA00022844"/>
    </source>
</evidence>
<accession>A0A1L4CS08</accession>
<feature type="domain" description="Human immunodeficiency virus 1 envelope glycoprotein Gp120" evidence="34">
    <location>
        <begin position="145"/>
        <end position="492"/>
    </location>
</feature>
<keyword evidence="18 32" id="KW-0946">Virion</keyword>
<feature type="transmembrane region" description="Helical" evidence="33">
    <location>
        <begin position="659"/>
        <end position="686"/>
    </location>
</feature>
<dbReference type="CDD" id="cd09909">
    <property type="entry name" value="HIV-1-like_HR1-HR2"/>
    <property type="match status" value="1"/>
</dbReference>
<evidence type="ECO:0000259" key="35">
    <source>
        <dbReference type="Pfam" id="PF00517"/>
    </source>
</evidence>
<dbReference type="GO" id="GO:0075512">
    <property type="term" value="P:clathrin-dependent endocytosis of virus by host cell"/>
    <property type="evidence" value="ECO:0007669"/>
    <property type="project" value="UniProtKB-UniRule"/>
</dbReference>
<evidence type="ECO:0000256" key="10">
    <source>
        <dbReference type="ARBA" id="ARBA00022570"/>
    </source>
</evidence>
<dbReference type="GO" id="GO:1903908">
    <property type="term" value="P:positive regulation of plasma membrane raft polarization"/>
    <property type="evidence" value="ECO:0007669"/>
    <property type="project" value="UniProtKB-UniRule"/>
</dbReference>
<comment type="PTM">
    <text evidence="32">Highly glycosylated by host. The high number of glycan on the protein is reffered to as 'glycan shield' because it contributes to hide protein sequence from adaptive immune system.</text>
</comment>
<dbReference type="FunFam" id="2.170.40.20:FF:000004">
    <property type="entry name" value="Envelope glycoprotein gp160"/>
    <property type="match status" value="1"/>
</dbReference>
<keyword evidence="8 32" id="KW-1170">Fusion of virus membrane with host endosomal membrane</keyword>
<evidence type="ECO:0000256" key="22">
    <source>
        <dbReference type="ARBA" id="ARBA00022989"/>
    </source>
</evidence>
<evidence type="ECO:0000256" key="1">
    <source>
        <dbReference type="ARBA" id="ARBA00004402"/>
    </source>
</evidence>
<dbReference type="GO" id="GO:0019062">
    <property type="term" value="P:virion attachment to host cell"/>
    <property type="evidence" value="ECO:0007669"/>
    <property type="project" value="UniProtKB-UniRule"/>
</dbReference>
<keyword evidence="19 32" id="KW-1043">Host membrane</keyword>
<dbReference type="Gene3D" id="1.20.5.490">
    <property type="entry name" value="Single helix bin"/>
    <property type="match status" value="1"/>
</dbReference>
<keyword evidence="15 32" id="KW-0053">Apoptosis</keyword>
<dbReference type="GO" id="GO:0019031">
    <property type="term" value="C:viral envelope"/>
    <property type="evidence" value="ECO:0007669"/>
    <property type="project" value="UniProtKB-KW"/>
</dbReference>
<feature type="region of interest" description="CD4-binding loop" evidence="32">
    <location>
        <begin position="360"/>
        <end position="370"/>
    </location>
</feature>
<dbReference type="GO" id="GO:0039654">
    <property type="term" value="P:fusion of virus membrane with host endosome membrane"/>
    <property type="evidence" value="ECO:0007669"/>
    <property type="project" value="UniProtKB-UniRule"/>
</dbReference>
<comment type="caution">
    <text evidence="32">Lacks conserved residue(s) required for the propagation of feature annotation.</text>
</comment>
<keyword evidence="21 32" id="KW-1164">Virus endocytosis by host</keyword>
<feature type="disulfide bond" evidence="32">
    <location>
        <begin position="579"/>
        <end position="585"/>
    </location>
</feature>
<dbReference type="Gene3D" id="2.170.40.20">
    <property type="entry name" value="Human immunodeficiency virus 1, Gp160, envelope glycoprotein"/>
    <property type="match status" value="2"/>
</dbReference>
<comment type="miscellaneous">
    <text evidence="32">HIV-1 lineages are divided in three main groups, M (for Major), O (for Outlier), and N (for New, or Non-M, Non-O). The vast majority of strains found worldwide belong to the group M. Group O seems to be endemic to and largely confined to Cameroon and neighboring countries in West Central Africa, where these viruses represent a small minority of HIV-1 strains. The group N is represented by a limited number of isolates from Cameroonian persons. The group M is further subdivided in 9 clades or subtypes (A to D, F to H, J and K).</text>
</comment>
<keyword evidence="16 32" id="KW-0732">Signal</keyword>
<comment type="domain">
    <text evidence="32">The CD4-binding region is targeted by the antibody b12.</text>
</comment>
<feature type="region of interest" description="MPER; binding to GalCer" evidence="32">
    <location>
        <begin position="643"/>
        <end position="664"/>
    </location>
</feature>
<evidence type="ECO:0000256" key="27">
    <source>
        <dbReference type="ARBA" id="ARBA00023157"/>
    </source>
</evidence>
<keyword evidence="24 32" id="KW-0175">Coiled coil</keyword>
<keyword evidence="30 32" id="KW-0449">Lipoprotein</keyword>
<dbReference type="EMBL" id="KY229436">
    <property type="protein sequence ID" value="API98859.1"/>
    <property type="molecule type" value="Genomic_DNA"/>
</dbReference>
<feature type="chain" id="PRO_5023371819" description="Envelope glycoprotein gp160" evidence="32">
    <location>
        <begin position="32"/>
        <end position="844"/>
    </location>
</feature>
<evidence type="ECO:0000256" key="33">
    <source>
        <dbReference type="RuleBase" id="RU363095"/>
    </source>
</evidence>
<comment type="miscellaneous">
    <text evidence="32">Inhibitors targeting HIV-1 viral envelope proteins are used as antiretroviral drugs. Attachment of virions to the cell surface via non-specific interactions and CD4 binding can be blocked by inhibitors that include cyanovirin-N, cyclotriazadisulfonamide analogs, PRO 2000, TNX 355 and PRO 542. In addition, BMS 806 can block CD4-induced conformational changes. Env interactions with the coreceptor molecules can be targeted by CCR5 antagonists including SCH-D, maraviroc (UK 427857) and aplaviroc (GW 873140), and the CXCR4 antagonist AMD 070. Fusion of viral and cellular membranes can be inhibited by peptides such as enfuvirtide and tifuvirtide (T 1249). Resistance to inhibitors associated with mutations in Env are observed. Most of the time, single mutations confer only a modest reduction in drug susceptibility. Combination of several mutations is usually required to develop a high-level drug resistance.</text>
</comment>
<keyword evidence="14 32" id="KW-0812">Transmembrane</keyword>
<evidence type="ECO:0000256" key="29">
    <source>
        <dbReference type="ARBA" id="ARBA00023280"/>
    </source>
</evidence>
<comment type="subcellular location">
    <subcellularLocation>
        <location evidence="3">Host cell membrane</location>
        <topology evidence="3">Peripheral membrane protein</topology>
    </subcellularLocation>
    <subcellularLocation>
        <location evidence="1">Host cell membrane</location>
        <topology evidence="1">Single-pass type I membrane protein</topology>
    </subcellularLocation>
    <subcellularLocation>
        <location evidence="2">Host endosome membrane</location>
        <topology evidence="2">Peripheral membrane protein</topology>
    </subcellularLocation>
    <subcellularLocation>
        <location evidence="5">Host endosome membrane</location>
        <topology evidence="5">Single-pass type I membrane protein</topology>
    </subcellularLocation>
    <subcellularLocation>
        <location evidence="6">Virion membrane</location>
        <topology evidence="6">Peripheral membrane protein</topology>
    </subcellularLocation>
    <subcellularLocation>
        <location evidence="4">Virion membrane</location>
        <topology evidence="4">Single-pass type I membrane protein</topology>
    </subcellularLocation>
</comment>
<comment type="subunit">
    <text evidence="32">The mature envelope protein (Env) consists of a homotrimer of non-covalently associated gp120-gp41 heterodimers. The resulting complex protrudes from the virus surface as a spike. There seems to be as few as 10 spikes on the average virion. Surface protein gp120 interacts with host CD4, CCR5 and CXCR4. Gp120 also interacts with the C-type lectins CD209/DC-SIGN and CLEC4M/DC-SIGNR (collectively referred to as DC-SIGN(R)). Gp120 and gp41 interact with GalCer. Gp120 interacts with host ITGA4/ITGB7 complex; on CD4+ T-cells, this interaction results in rapid activation of integrin ITGAL/LFA-1, which facilitates efficient cell-to-cell spreading of HIV-1. Gp120 interacts with cell-associated heparan sulfate; this interaction increases virus infectivity on permissive cells and may be involved in infection of CD4- cells.</text>
</comment>
<evidence type="ECO:0000256" key="13">
    <source>
        <dbReference type="ARBA" id="ARBA00022685"/>
    </source>
</evidence>
<organismHost>
    <name type="scientific">Homo sapiens</name>
    <name type="common">Human</name>
    <dbReference type="NCBI Taxonomy" id="9606"/>
</organismHost>
<comment type="domain">
    <text evidence="32">The YXXL motif is involved in determining the exact site of viral release at the surface of infected mononuclear cells and promotes endocytosis. YXXL and di-leucine endocytosis motifs interact directly or indirectly with the clathrin adapter complexes, opperate independently, and their activities are not additive.</text>
</comment>
<dbReference type="HAMAP" id="MF_04083">
    <property type="entry name" value="HIV_ENV"/>
    <property type="match status" value="1"/>
</dbReference>
<keyword evidence="23 32" id="KW-1039">Host endosome</keyword>
<evidence type="ECO:0000256" key="2">
    <source>
        <dbReference type="ARBA" id="ARBA00004433"/>
    </source>
</evidence>
<evidence type="ECO:0000259" key="34">
    <source>
        <dbReference type="Pfam" id="PF00516"/>
    </source>
</evidence>
<keyword evidence="22 32" id="KW-1133">Transmembrane helix</keyword>
<feature type="lipid moiety-binding region" description="S-palmitoyl cysteine; by host" evidence="32">
    <location>
        <position position="825"/>
    </location>
</feature>
<evidence type="ECO:0000256" key="15">
    <source>
        <dbReference type="ARBA" id="ARBA00022703"/>
    </source>
</evidence>
<evidence type="ECO:0000256" key="24">
    <source>
        <dbReference type="ARBA" id="ARBA00023054"/>
    </source>
</evidence>
<dbReference type="SUPFAM" id="SSF56502">
    <property type="entry name" value="gp120 core"/>
    <property type="match status" value="2"/>
</dbReference>
<feature type="disulfide bond" evidence="32">
    <location>
        <begin position="53"/>
        <end position="73"/>
    </location>
</feature>
<feature type="short sequence motif" description="Di-leucine internalization motif" evidence="32">
    <location>
        <begin position="843"/>
        <end position="844"/>
    </location>
</feature>
<dbReference type="FunFam" id="1.10.287.210:FF:000001">
    <property type="entry name" value="Envelope glycoprotein gp160"/>
    <property type="match status" value="1"/>
</dbReference>
<dbReference type="GO" id="GO:0055036">
    <property type="term" value="C:virion membrane"/>
    <property type="evidence" value="ECO:0007669"/>
    <property type="project" value="UniProtKB-SubCell"/>
</dbReference>
<dbReference type="GO" id="GO:0052031">
    <property type="term" value="P:symbiont-mediated perturbation of host defense response"/>
    <property type="evidence" value="ECO:0007669"/>
    <property type="project" value="UniProtKB-UniRule"/>
</dbReference>
<comment type="function">
    <text evidence="32">Transmembrane protein gp41: Acts as a class I viral fusion protein. Under the current model, the protein has at least 3 conformational states: pre-fusion native state, pre-hairpin intermediate state, and post-fusion hairpin state. During fusion of viral and target intracellular membranes, the coiled coil regions (heptad repeats) assume a trimer-of-hairpins structure, positioning the fusion peptide in close proximity to the C-terminal region of the ectodomain. The formation of this structure appears to drive apposition and subsequent fusion of viral and target cell membranes. Complete fusion occurs in host cell endosomes and is dynamin-dependent, however some lipid transfer might occur at the plasma membrane. The virus undergoes clathrin-dependent internalization long before endosomal fusion, thus minimizing the surface exposure of conserved viral epitopes during fusion and reducing the efficacy of inhibitors targeting these epitopes. Membranes fusion leads to delivery of the nucleocapsid into the cytoplasm.</text>
</comment>
<feature type="short sequence motif" description="YXXL motif; contains endocytosis signal" evidence="32">
    <location>
        <begin position="693"/>
        <end position="696"/>
    </location>
</feature>
<evidence type="ECO:0000256" key="20">
    <source>
        <dbReference type="ARBA" id="ARBA00022879"/>
    </source>
</evidence>
<keyword evidence="17 32" id="KW-1161">Viral attachment to host cell</keyword>
<keyword evidence="12 32" id="KW-1162">Viral penetration into host cytoplasm</keyword>
<comment type="similarity">
    <text evidence="32">Belongs to the HIV-1 env protein family.</text>
</comment>
<feature type="lipid moiety-binding region" description="S-palmitoyl cysteine; by host" evidence="32">
    <location>
        <position position="745"/>
    </location>
</feature>
<dbReference type="GO" id="GO:0019082">
    <property type="term" value="P:viral protein processing"/>
    <property type="evidence" value="ECO:0007669"/>
    <property type="project" value="UniProtKB-UniRule"/>
</dbReference>
<evidence type="ECO:0000256" key="3">
    <source>
        <dbReference type="ARBA" id="ARBA00004505"/>
    </source>
</evidence>
<dbReference type="GO" id="GO:0019064">
    <property type="term" value="P:fusion of virus membrane with host plasma membrane"/>
    <property type="evidence" value="ECO:0007669"/>
    <property type="project" value="UniProtKB-UniRule"/>
</dbReference>
<comment type="domain">
    <text evidence="32">Some of the most genetically diverse regions of the viral genome are present in Env. They are called variable regions 1 through 5 (V1 through V5). Coreceptor usage of gp120 is determined mainly by the primary structure of the third variable region (V3) in the outer domain of gp120. The sequence of V3 determines which coreceptor, CCR5 and/or CXCR4 (corresponding to R5/macrophage, X4/T cell and R5X4/T cell and macrophage tropism), is used to trigger the fusion potential of the Env complex, and hence which cells the virus can infect. Binding to CCR5 involves a region adjacent in addition to V3.</text>
</comment>
<evidence type="ECO:0000256" key="5">
    <source>
        <dbReference type="ARBA" id="ARBA00004578"/>
    </source>
</evidence>
<feature type="chain" id="PRO_5023371820" description="Transmembrane protein gp41" evidence="32">
    <location>
        <begin position="493"/>
        <end position="844"/>
    </location>
</feature>
<feature type="domain" description="Human immunodeficiency virus 1 envelope glycoprotein Gp120" evidence="34">
    <location>
        <begin position="33"/>
        <end position="143"/>
    </location>
</feature>
<evidence type="ECO:0000256" key="8">
    <source>
        <dbReference type="ARBA" id="ARBA00022510"/>
    </source>
</evidence>
<keyword evidence="28 32" id="KW-0325">Glycoprotein</keyword>
<evidence type="ECO:0000256" key="21">
    <source>
        <dbReference type="ARBA" id="ARBA00022890"/>
    </source>
</evidence>
<feature type="region of interest" description="Immunosuppression" evidence="32">
    <location>
        <begin position="555"/>
        <end position="573"/>
    </location>
</feature>
<keyword evidence="25 32" id="KW-0472">Membrane</keyword>
<evidence type="ECO:0000256" key="19">
    <source>
        <dbReference type="ARBA" id="ARBA00022870"/>
    </source>
</evidence>
<evidence type="ECO:0000256" key="4">
    <source>
        <dbReference type="ARBA" id="ARBA00004563"/>
    </source>
</evidence>
<evidence type="ECO:0000256" key="6">
    <source>
        <dbReference type="ARBA" id="ARBA00004650"/>
    </source>
</evidence>
<feature type="disulfide bond" evidence="32">
    <location>
        <begin position="118"/>
        <end position="204"/>
    </location>
</feature>
<evidence type="ECO:0000256" key="12">
    <source>
        <dbReference type="ARBA" id="ARBA00022595"/>
    </source>
</evidence>
<feature type="disulfide bond" evidence="32">
    <location>
        <begin position="217"/>
        <end position="246"/>
    </location>
</feature>
<keyword evidence="13 32" id="KW-0165">Cleavage on pair of basic residues</keyword>
<dbReference type="InterPro" id="IPR037527">
    <property type="entry name" value="Gp160"/>
</dbReference>
<dbReference type="FunFam" id="2.170.40.20:FF:000003">
    <property type="entry name" value="Envelope glycoprotein gp160"/>
    <property type="match status" value="1"/>
</dbReference>
<comment type="function">
    <text evidence="32">Envelope glycoprotein gp160: Oligomerizes in the host endoplasmic reticulum into predominantly trimers. In a second time, gp160 transits in the host Golgi, where glycosylation is completed. The precursor is then proteolytically cleaved in the trans-Golgi and thereby activated by cellular furin or furin-like proteases to produce gp120 and gp41.</text>
</comment>
<keyword evidence="9 32" id="KW-1032">Host cell membrane</keyword>
<feature type="region of interest" description="Fusion peptide" evidence="32">
    <location>
        <begin position="493"/>
        <end position="513"/>
    </location>
</feature>
<protein>
    <recommendedName>
        <fullName evidence="32">Envelope glycoprotein gp160</fullName>
    </recommendedName>
    <alternativeName>
        <fullName evidence="32">Env polyprotein</fullName>
    </alternativeName>
    <component>
        <recommendedName>
            <fullName evidence="32">Surface protein gp120</fullName>
            <shortName evidence="32">SU</shortName>
        </recommendedName>
        <alternativeName>
            <fullName evidence="32">Glycoprotein 120</fullName>
            <shortName evidence="32">gp120</shortName>
        </alternativeName>
    </component>
    <component>
        <recommendedName>
            <fullName evidence="32">Transmembrane protein gp41</fullName>
            <shortName evidence="32">TM</shortName>
        </recommendedName>
        <alternativeName>
            <fullName evidence="32">Glycoprotein 41</fullName>
            <shortName evidence="32">gp41</shortName>
        </alternativeName>
    </component>
</protein>
<keyword evidence="26 32" id="KW-0564">Palmitate</keyword>
<evidence type="ECO:0000256" key="16">
    <source>
        <dbReference type="ARBA" id="ARBA00022729"/>
    </source>
</evidence>
<dbReference type="InterPro" id="IPR000328">
    <property type="entry name" value="GP41-like"/>
</dbReference>
<evidence type="ECO:0000256" key="17">
    <source>
        <dbReference type="ARBA" id="ARBA00022804"/>
    </source>
</evidence>
<proteinExistence type="inferred from homology"/>
<reference evidence="36" key="1">
    <citation type="submission" date="2016-11" db="EMBL/GenBank/DDBJ databases">
        <title>Breast Milk and in utero Transmission of HIV-1 Selelct for Envelope Variants with Unique Molecular Signatures.</title>
        <authorList>
            <person name="Nakamura K.J."/>
            <person name="Heath L."/>
            <person name="Sobrera E.R."/>
            <person name="Wilkinson T.A."/>
            <person name="Semrau K."/>
            <person name="Kankasa C."/>
            <person name="Tobin N.H."/>
            <person name="Webb N.E."/>
            <person name="Lee B."/>
            <person name="Thea D.M."/>
            <person name="Kuhn L."/>
            <person name="Mullins J.I."/>
            <person name="Aldrovandi G.M."/>
        </authorList>
    </citation>
    <scope>NUCLEOTIDE SEQUENCE</scope>
    <source>
        <strain evidence="36">5B.PB.207d</strain>
    </source>
</reference>
<evidence type="ECO:0000256" key="14">
    <source>
        <dbReference type="ARBA" id="ARBA00022692"/>
    </source>
</evidence>
<feature type="topological domain" description="Cytoplasmic" evidence="32">
    <location>
        <begin position="687"/>
        <end position="844"/>
    </location>
</feature>
<gene>
    <name evidence="32 36" type="primary">env</name>
</gene>
<evidence type="ECO:0000256" key="31">
    <source>
        <dbReference type="ARBA" id="ARBA00023296"/>
    </source>
</evidence>
<evidence type="ECO:0000256" key="23">
    <source>
        <dbReference type="ARBA" id="ARBA00023046"/>
    </source>
</evidence>
<comment type="domain">
    <text evidence="32">The membrane proximal external region (MPER) present in gp41 is a tryptophan-rich region recognized by the antibodies 2F5, Z13, and 4E10. MPER seems to play a role in fusion.</text>
</comment>
<evidence type="ECO:0000256" key="32">
    <source>
        <dbReference type="HAMAP-Rule" id="MF_04083"/>
    </source>
</evidence>
<dbReference type="GO" id="GO:0016020">
    <property type="term" value="C:membrane"/>
    <property type="evidence" value="ECO:0007669"/>
    <property type="project" value="UniProtKB-UniRule"/>
</dbReference>
<evidence type="ECO:0000256" key="25">
    <source>
        <dbReference type="ARBA" id="ARBA00023136"/>
    </source>
</evidence>
<dbReference type="InterPro" id="IPR000777">
    <property type="entry name" value="HIV1_Gp120"/>
</dbReference>
<keyword evidence="11 32" id="KW-0945">Host-virus interaction</keyword>
<keyword evidence="7 32" id="KW-1168">Fusion of virus membrane with host membrane</keyword>
<comment type="PTM">
    <text evidence="32">Specific enzymatic cleavages in vivo yield mature proteins. Envelope glycoproteins are synthesized as a inactive precursor that is heavily N-glycosylated and processed likely by host cell furin in the Golgi to yield the mature SU and TM proteins. The cleavage site between SU and TM requires the minimal sequence [KR]-X-[KR]-R. About 2 of the 9 disulfide bonds of gp41 are reduced by P4HB/PDI, following binding to CD4 receptor.</text>
</comment>
<comment type="function">
    <text evidence="32">Surface protein gp120: Attaches the virus to the host lymphoid cell by binding to the primary receptor CD4. This interaction induces a structural rearrangement creating a high affinity binding site for a chemokine coreceptor like CXCR4 and/or CCR5. Acts as a ligand for CD209/DC-SIGN and CLEC4M/DC-SIGNR, which are respectively found on dendritic cells (DCs), and on endothelial cells of liver sinusoids and lymph node sinuses. These interactions allow capture of viral particles at mucosal surfaces by these cells and subsequent transmission to permissive cells. HIV subverts the migration properties of dendritic cells to gain access to CD4+ T-cells in lymph nodes. Virus transmission to permissive T-cells occurs either in trans (without DCs infection, through viral capture and transmission), or in cis (following DCs productive infection, through the usual CD4-gp120 interaction), thereby inducing a robust infection. In trans infection, bound virions remain infectious over days and it is proposed that they are not degraded, but protected in non-lysosomal acidic organelles within the DCs close to the cell membrane thus contributing to the viral infectious potential during DCs' migration from the periphery to the lymphoid tissues. On arrival at lymphoid tissues, intact virions recycle back to DCs' cell surface allowing virus transmission to CD4+ T-cells.</text>
</comment>
<comment type="domain">
    <text evidence="32 33">The 17 amino acids long immunosuppressive region is present in many retroviral envelope proteins. Synthetic peptides derived from this relatively conserved sequence inhibit immune function in vitro and in vivo.</text>
</comment>
<comment type="subcellular location">
    <molecule>Surface protein gp120</molecule>
    <subcellularLocation>
        <location evidence="32">Virion membrane</location>
        <topology evidence="32">Peripheral membrane protein</topology>
    </subcellularLocation>
    <subcellularLocation>
        <location evidence="32">Host cell membrane</location>
        <topology evidence="32">Peripheral membrane protein</topology>
    </subcellularLocation>
    <subcellularLocation>
        <location evidence="32">Host endosome membrane</location>
        <topology evidence="32">Single-pass type I membrane protein</topology>
    </subcellularLocation>
    <text evidence="32">The surface protein is not anchored to the viral envelope, but associates with the extravirion surface through its binding to TM. It is probably concentrated at the site of budding and incorporated into the virions possibly by contacts between the cytoplasmic tail of Env and the N-terminus of Gag.</text>
</comment>
<keyword evidence="29 32" id="KW-0899">Viral immunoevasion</keyword>
<name>A0A1L4CS08_HV1</name>
<organism evidence="36">
    <name type="scientific">Human immunodeficiency virus type 1</name>
    <name type="common">HIV-1</name>
    <dbReference type="NCBI Taxonomy" id="11676"/>
    <lineage>
        <taxon>Viruses</taxon>
        <taxon>Riboviria</taxon>
        <taxon>Pararnavirae</taxon>
        <taxon>Artverviricota</taxon>
        <taxon>Revtraviricetes</taxon>
        <taxon>Ortervirales</taxon>
        <taxon>Retroviridae</taxon>
        <taxon>Orthoretrovirinae</taxon>
        <taxon>Lentivirus</taxon>
        <taxon>Lentivirus humimdef1</taxon>
    </lineage>
</organism>
<dbReference type="Pfam" id="PF00517">
    <property type="entry name" value="GP41"/>
    <property type="match status" value="1"/>
</dbReference>
<dbReference type="SUPFAM" id="SSF58069">
    <property type="entry name" value="Virus ectodomain"/>
    <property type="match status" value="1"/>
</dbReference>
<evidence type="ECO:0000256" key="30">
    <source>
        <dbReference type="ARBA" id="ARBA00023288"/>
    </source>
</evidence>
<feature type="site" description="Cleavage; by host furin" evidence="32">
    <location>
        <begin position="492"/>
        <end position="493"/>
    </location>
</feature>
<sequence length="844" mass="95957">MRVMEMLRNCQRWWIWGILGFWMLMICSRGENLWVTVYYGVPVWKEAKTTLFCASDAKAYEREVHNVWATHACVPTDPNPQEMVLKNVTENFNMWKNDMVDQMHEDIISLWDQSLKPCVKLTPLCVTLTCGKVTINDTYNNNNTDMEQMRNCSFNITTELRDKKKKEYALFYRLDIVQLNENDNSNNSEYRLINCNTSAITQACPKVTFDPIPIHYCAPAGFAILKCNNKTFNGTGPCNNVSTVQCTHGIKPVISTQLLLNGSLAEEDIVIRSENITNNVKTIIVHLNESVEIVCTRPNNNTRKSVRIGPGQTFYATGEIIGNIREAYCIINGSKWNDTLQKVKNKLKEHFHRNISFAPHSGGDLEITTHSFNCRGEFFYCNTSNLFNSTTNNSTITLPCRIKQIINVWQGVGRAIYAPPIEGNITCRSEITGLLLTRDGGTNTTGETFRPGGGDMRDNWRSELYKYKVVEIKPLGIAPTTAKRRVVEREKRAVGMGAVFLGFLGAAGSTMGAASITLTVQARQLLSGIVQQQNNLLRAIEAQQHMLQLTVWGIKQLQTRVLAIERYLKDQQLLGIWGCSGKLICTTAVPWNSSWSNKSYANIWDNMTWMQWDREINNYTGTIYKLLEESQNQQEENEKDLLALDSWNNLWNWFDISKWLWYIRIFIMIVGGLIGIRIIFAVLSIVNRVRQGYSPLPFQTLTPNPGGPDRLGRIREEGGEQDKGRSVRLVNGFLALIWDDLRSLCLFSYHRLRDFTLIVARVVELLGRSSLKGLQRGWETLKYLGSLVQYWGLELKKSAISLLDTIAIAVAEGTDRIIELIQRICRAILNIPTRIRQGAETALL</sequence>
<dbReference type="InterPro" id="IPR036377">
    <property type="entry name" value="Gp120_core_sf"/>
</dbReference>
<dbReference type="GO" id="GO:0020002">
    <property type="term" value="C:host cell plasma membrane"/>
    <property type="evidence" value="ECO:0007669"/>
    <property type="project" value="UniProtKB-SubCell"/>
</dbReference>
<evidence type="ECO:0000256" key="28">
    <source>
        <dbReference type="ARBA" id="ARBA00023180"/>
    </source>
</evidence>
<dbReference type="GO" id="GO:1903911">
    <property type="term" value="P:positive regulation of receptor clustering"/>
    <property type="evidence" value="ECO:0007669"/>
    <property type="project" value="UniProtKB-UniRule"/>
</dbReference>